<reference evidence="2" key="3">
    <citation type="submission" date="2025-09" db="UniProtKB">
        <authorList>
            <consortium name="Ensembl"/>
        </authorList>
    </citation>
    <scope>IDENTIFICATION</scope>
</reference>
<dbReference type="PROSITE" id="PS50805">
    <property type="entry name" value="KRAB"/>
    <property type="match status" value="1"/>
</dbReference>
<dbReference type="GO" id="GO:0006355">
    <property type="term" value="P:regulation of DNA-templated transcription"/>
    <property type="evidence" value="ECO:0007669"/>
    <property type="project" value="InterPro"/>
</dbReference>
<dbReference type="InterPro" id="IPR001909">
    <property type="entry name" value="KRAB"/>
</dbReference>
<dbReference type="PANTHER" id="PTHR23232:SF117">
    <property type="entry name" value="KRAB DOMAIN-CONTAINING PROTEIN"/>
    <property type="match status" value="1"/>
</dbReference>
<dbReference type="Pfam" id="PF01352">
    <property type="entry name" value="KRAB"/>
    <property type="match status" value="1"/>
</dbReference>
<evidence type="ECO:0000313" key="2">
    <source>
        <dbReference type="Ensembl" id="ENSSHAP00000024992.1"/>
    </source>
</evidence>
<evidence type="ECO:0000259" key="1">
    <source>
        <dbReference type="PROSITE" id="PS50805"/>
    </source>
</evidence>
<organism evidence="2 3">
    <name type="scientific">Sarcophilus harrisii</name>
    <name type="common">Tasmanian devil</name>
    <name type="synonym">Sarcophilus laniarius</name>
    <dbReference type="NCBI Taxonomy" id="9305"/>
    <lineage>
        <taxon>Eukaryota</taxon>
        <taxon>Metazoa</taxon>
        <taxon>Chordata</taxon>
        <taxon>Craniata</taxon>
        <taxon>Vertebrata</taxon>
        <taxon>Euteleostomi</taxon>
        <taxon>Mammalia</taxon>
        <taxon>Metatheria</taxon>
        <taxon>Dasyuromorphia</taxon>
        <taxon>Dasyuridae</taxon>
        <taxon>Sarcophilus</taxon>
    </lineage>
</organism>
<reference evidence="2" key="2">
    <citation type="submission" date="2025-08" db="UniProtKB">
        <authorList>
            <consortium name="Ensembl"/>
        </authorList>
    </citation>
    <scope>IDENTIFICATION</scope>
</reference>
<dbReference type="InterPro" id="IPR036051">
    <property type="entry name" value="KRAB_dom_sf"/>
</dbReference>
<protein>
    <recommendedName>
        <fullName evidence="1">KRAB domain-containing protein</fullName>
    </recommendedName>
</protein>
<dbReference type="GeneTree" id="ENSGT00940000153582"/>
<dbReference type="InParanoid" id="A0A7N4NL13"/>
<dbReference type="InterPro" id="IPR050169">
    <property type="entry name" value="Krueppel_C2H2_ZnF"/>
</dbReference>
<dbReference type="SMART" id="SM00349">
    <property type="entry name" value="KRAB"/>
    <property type="match status" value="1"/>
</dbReference>
<feature type="domain" description="KRAB" evidence="1">
    <location>
        <begin position="95"/>
        <end position="166"/>
    </location>
</feature>
<keyword evidence="3" id="KW-1185">Reference proteome</keyword>
<dbReference type="Ensembl" id="ENSSHAT00000048416.1">
    <property type="protein sequence ID" value="ENSSHAP00000024992.1"/>
    <property type="gene ID" value="ENSSHAG00000029226.1"/>
</dbReference>
<name>A0A7N4NL13_SARHA</name>
<dbReference type="SUPFAM" id="SSF109640">
    <property type="entry name" value="KRAB domain (Kruppel-associated box)"/>
    <property type="match status" value="1"/>
</dbReference>
<dbReference type="AlphaFoldDB" id="A0A7N4NL13"/>
<dbReference type="Gene3D" id="6.10.140.140">
    <property type="match status" value="1"/>
</dbReference>
<proteinExistence type="predicted"/>
<sequence length="167" mass="18852">MLALVVIGGKSSTILCDGQGFWDREDPPRLGCREAGSLWAEILSPSCCSDLLPSFPWSYHPFVFWLTELCLQLLGKLELEGMGPGSLRHPPQVLLTFRDVAVDFTLEEWGLLEPSQKDLYKEVMLENVWNLLSVGLLVPREDVISFFEQKEAPWILDQEDLRSSSLG</sequence>
<dbReference type="PANTHER" id="PTHR23232">
    <property type="entry name" value="KRAB DOMAIN C2H2 ZINC FINGER"/>
    <property type="match status" value="1"/>
</dbReference>
<dbReference type="Proteomes" id="UP000007648">
    <property type="component" value="Unassembled WGS sequence"/>
</dbReference>
<evidence type="ECO:0000313" key="3">
    <source>
        <dbReference type="Proteomes" id="UP000007648"/>
    </source>
</evidence>
<dbReference type="CDD" id="cd07765">
    <property type="entry name" value="KRAB_A-box"/>
    <property type="match status" value="1"/>
</dbReference>
<reference evidence="2 3" key="1">
    <citation type="journal article" date="2011" name="Proc. Natl. Acad. Sci. U.S.A.">
        <title>Genetic diversity and population structure of the endangered marsupial Sarcophilus harrisii (Tasmanian devil).</title>
        <authorList>
            <person name="Miller W."/>
            <person name="Hayes V.M."/>
            <person name="Ratan A."/>
            <person name="Petersen D.C."/>
            <person name="Wittekindt N.E."/>
            <person name="Miller J."/>
            <person name="Walenz B."/>
            <person name="Knight J."/>
            <person name="Qi J."/>
            <person name="Zhao F."/>
            <person name="Wang Q."/>
            <person name="Bedoya-Reina O.C."/>
            <person name="Katiyar N."/>
            <person name="Tomsho L.P."/>
            <person name="Kasson L.M."/>
            <person name="Hardie R.A."/>
            <person name="Woodbridge P."/>
            <person name="Tindall E.A."/>
            <person name="Bertelsen M.F."/>
            <person name="Dixon D."/>
            <person name="Pyecroft S."/>
            <person name="Helgen K.M."/>
            <person name="Lesk A.M."/>
            <person name="Pringle T.H."/>
            <person name="Patterson N."/>
            <person name="Zhang Y."/>
            <person name="Kreiss A."/>
            <person name="Woods G.M."/>
            <person name="Jones M.E."/>
            <person name="Schuster S.C."/>
        </authorList>
    </citation>
    <scope>NUCLEOTIDE SEQUENCE [LARGE SCALE GENOMIC DNA]</scope>
</reference>
<accession>A0A7N4NL13</accession>